<proteinExistence type="inferred from homology"/>
<dbReference type="Pfam" id="PF07715">
    <property type="entry name" value="Plug"/>
    <property type="match status" value="1"/>
</dbReference>
<keyword evidence="1" id="KW-0472">Membrane</keyword>
<keyword evidence="4" id="KW-1185">Reference proteome</keyword>
<dbReference type="GO" id="GO:0009279">
    <property type="term" value="C:cell outer membrane"/>
    <property type="evidence" value="ECO:0007669"/>
    <property type="project" value="UniProtKB-SubCell"/>
</dbReference>
<dbReference type="OrthoDB" id="609485at2"/>
<keyword evidence="1" id="KW-0998">Cell outer membrane</keyword>
<comment type="similarity">
    <text evidence="1">Belongs to the TonB-dependent receptor family.</text>
</comment>
<organism evidence="3 4">
    <name type="scientific">Arcticibacter tournemirensis</name>
    <dbReference type="NCBI Taxonomy" id="699437"/>
    <lineage>
        <taxon>Bacteria</taxon>
        <taxon>Pseudomonadati</taxon>
        <taxon>Bacteroidota</taxon>
        <taxon>Sphingobacteriia</taxon>
        <taxon>Sphingobacteriales</taxon>
        <taxon>Sphingobacteriaceae</taxon>
        <taxon>Arcticibacter</taxon>
    </lineage>
</organism>
<dbReference type="InterPro" id="IPR039426">
    <property type="entry name" value="TonB-dep_rcpt-like"/>
</dbReference>
<sequence length="898" mass="99568">MKSRYFLFCCVLICSAYGFSFIRDDDPLKNLLSKLEKFKDEYPQEKVHIHTDKPYYSVGDSIWFKAYIVNAEQNELSNLSKILYVELINEKDSIKASLRLPVIAGLAWGDFTLTDSLTEGNYRLRAYTNWMRNFGEEYYFDKVIKIGSSFANKVIGNVSYSFTKVGTKENVSAVIVYSDIDGEPFANKEVSYNIELDSRNVAKGKGLTDAQGRLVINFVNSQPFILKSGKISTTLKLDEKTVVSKVFPVKATSADVDVQFFPEGGQMVSGLRSKIAFKAVGADGRSTEISGRIVDKDNKPVTEFKSEHAGMGFFSLLPEQGNTYTAIVKFTDGSEKQLQLPSASASGYVLAVGNNHADNILVRISASPDLLEKGPLTLVAQSNGVVKFAARNSINKGAISAYIPKKRFPTGILQLTLFSPSYEPVAERLVFIRNEETLKLNISTDKPSYTKRQKVNMTVNVVDTAGKPVVGNFSVAVTNESKIPFNDEAETTILSNLLLSSDLKGYIENPNYYFTEANDEKNGQLDNLLLTQGWRRFTWKSLMANSFPNLAFKPEQGLSISGRVKTFGGKPVVGGKVTLLASRGSMMLLDTVTDAEGRFAFDNLSFTDSTRVVIQARNAKDKKNVDIEIDRVPPQLVTRSKNYPDIEVNINSTLLSYLKSRNQDIAELKKHGMFRRNIMLEEVKIVERRPEVRNSSNLNGAGHADQVIKADRLQNCTSLEQCLQGLAAGVIIQGGIAYSTRSMNTPMQLIVDGMPMEPDLLSMINPNDVESIEVLRTIGNTAIYGMRGGGGVLIINTKRGDPNYSIRSYVPGITTYSPQGYYIARQFYMPNYDKPETSKELPDLRNTVFWTPNILTDSTGKASFQFFTTGEGGTYKVVTEGLDGKGGIARQVVRFVVK</sequence>
<dbReference type="PROSITE" id="PS52016">
    <property type="entry name" value="TONB_DEPENDENT_REC_3"/>
    <property type="match status" value="1"/>
</dbReference>
<dbReference type="InterPro" id="IPR037066">
    <property type="entry name" value="Plug_dom_sf"/>
</dbReference>
<gene>
    <name evidence="3" type="ORF">F1649_14715</name>
</gene>
<dbReference type="RefSeq" id="WP_141813753.1">
    <property type="nucleotide sequence ID" value="NZ_VFPL01000001.1"/>
</dbReference>
<feature type="domain" description="TonB-dependent receptor plug" evidence="2">
    <location>
        <begin position="706"/>
        <end position="792"/>
    </location>
</feature>
<dbReference type="AlphaFoldDB" id="A0A5M9H3U1"/>
<evidence type="ECO:0000313" key="4">
    <source>
        <dbReference type="Proteomes" id="UP000322918"/>
    </source>
</evidence>
<dbReference type="Gene3D" id="2.170.130.10">
    <property type="entry name" value="TonB-dependent receptor, plug domain"/>
    <property type="match status" value="1"/>
</dbReference>
<keyword evidence="1" id="KW-1134">Transmembrane beta strand</keyword>
<dbReference type="EMBL" id="VWNE01000023">
    <property type="protein sequence ID" value="KAA8481572.1"/>
    <property type="molecule type" value="Genomic_DNA"/>
</dbReference>
<dbReference type="SUPFAM" id="SSF56935">
    <property type="entry name" value="Porins"/>
    <property type="match status" value="1"/>
</dbReference>
<keyword evidence="1" id="KW-0813">Transport</keyword>
<evidence type="ECO:0000313" key="3">
    <source>
        <dbReference type="EMBL" id="KAA8481572.1"/>
    </source>
</evidence>
<name>A0A5M9H3U1_9SPHI</name>
<evidence type="ECO:0000256" key="1">
    <source>
        <dbReference type="PROSITE-ProRule" id="PRU01360"/>
    </source>
</evidence>
<dbReference type="Gene3D" id="2.60.40.1930">
    <property type="match status" value="1"/>
</dbReference>
<protein>
    <submittedName>
        <fullName evidence="3">TonB-dependent receptor plug domain-containing protein</fullName>
    </submittedName>
</protein>
<evidence type="ECO:0000259" key="2">
    <source>
        <dbReference type="Pfam" id="PF07715"/>
    </source>
</evidence>
<keyword evidence="1" id="KW-0812">Transmembrane</keyword>
<dbReference type="InterPro" id="IPR012910">
    <property type="entry name" value="Plug_dom"/>
</dbReference>
<comment type="subcellular location">
    <subcellularLocation>
        <location evidence="1">Cell outer membrane</location>
        <topology evidence="1">Multi-pass membrane protein</topology>
    </subcellularLocation>
</comment>
<reference evidence="3 4" key="1">
    <citation type="submission" date="2019-09" db="EMBL/GenBank/DDBJ databases">
        <title>Pararcticibacter amylolyticus gen. nov., sp. nov., isolated from a rottenly hemp rope, and reclassification of Pedobacter tournemirensis as Pararcticibacter tournemirensis comb. nov.</title>
        <authorList>
            <person name="Cai Y."/>
        </authorList>
    </citation>
    <scope>NUCLEOTIDE SEQUENCE [LARGE SCALE GENOMIC DNA]</scope>
    <source>
        <strain evidence="3 4">TF5-37.2-LB10</strain>
    </source>
</reference>
<comment type="caution">
    <text evidence="3">The sequence shown here is derived from an EMBL/GenBank/DDBJ whole genome shotgun (WGS) entry which is preliminary data.</text>
</comment>
<accession>A0A5M9H3U1</accession>
<keyword evidence="3" id="KW-0675">Receptor</keyword>
<dbReference type="Proteomes" id="UP000322918">
    <property type="component" value="Unassembled WGS sequence"/>
</dbReference>